<reference evidence="1 2" key="1">
    <citation type="journal article" date="2011" name="PLoS Genet.">
        <title>Genomic analysis of the necrotrophic fungal pathogens Sclerotinia sclerotiorum and Botrytis cinerea.</title>
        <authorList>
            <person name="Amselem J."/>
            <person name="Cuomo C.A."/>
            <person name="van Kan J.A."/>
            <person name="Viaud M."/>
            <person name="Benito E.P."/>
            <person name="Couloux A."/>
            <person name="Coutinho P.M."/>
            <person name="de Vries R.P."/>
            <person name="Dyer P.S."/>
            <person name="Fillinger S."/>
            <person name="Fournier E."/>
            <person name="Gout L."/>
            <person name="Hahn M."/>
            <person name="Kohn L."/>
            <person name="Lapalu N."/>
            <person name="Plummer K.M."/>
            <person name="Pradier J.M."/>
            <person name="Quevillon E."/>
            <person name="Sharon A."/>
            <person name="Simon A."/>
            <person name="ten Have A."/>
            <person name="Tudzynski B."/>
            <person name="Tudzynski P."/>
            <person name="Wincker P."/>
            <person name="Andrew M."/>
            <person name="Anthouard V."/>
            <person name="Beever R.E."/>
            <person name="Beffa R."/>
            <person name="Benoit I."/>
            <person name="Bouzid O."/>
            <person name="Brault B."/>
            <person name="Chen Z."/>
            <person name="Choquer M."/>
            <person name="Collemare J."/>
            <person name="Cotton P."/>
            <person name="Danchin E.G."/>
            <person name="Da Silva C."/>
            <person name="Gautier A."/>
            <person name="Giraud C."/>
            <person name="Giraud T."/>
            <person name="Gonzalez C."/>
            <person name="Grossetete S."/>
            <person name="Guldener U."/>
            <person name="Henrissat B."/>
            <person name="Howlett B.J."/>
            <person name="Kodira C."/>
            <person name="Kretschmer M."/>
            <person name="Lappartient A."/>
            <person name="Leroch M."/>
            <person name="Levis C."/>
            <person name="Mauceli E."/>
            <person name="Neuveglise C."/>
            <person name="Oeser B."/>
            <person name="Pearson M."/>
            <person name="Poulain J."/>
            <person name="Poussereau N."/>
            <person name="Quesneville H."/>
            <person name="Rascle C."/>
            <person name="Schumacher J."/>
            <person name="Segurens B."/>
            <person name="Sexton A."/>
            <person name="Silva E."/>
            <person name="Sirven C."/>
            <person name="Soanes D.M."/>
            <person name="Talbot N.J."/>
            <person name="Templeton M."/>
            <person name="Yandava C."/>
            <person name="Yarden O."/>
            <person name="Zeng Q."/>
            <person name="Rollins J.A."/>
            <person name="Lebrun M.H."/>
            <person name="Dickman M."/>
        </authorList>
    </citation>
    <scope>NUCLEOTIDE SEQUENCE [LARGE SCALE GENOMIC DNA]</scope>
    <source>
        <strain evidence="1 2">B05.10</strain>
    </source>
</reference>
<sequence length="227" mass="25993">MACNSKMSLNMSLHQSSQLMCRAIQPRPRGLSGWTVLFDWLRRNHVQKIMKVMVIDDGQTSHTDAAIEDALSGFEAELWDWKKLDLCSKKICNSSKVIREICLYSSENQAGLMSWSSTEGLRDPKKFPEARPLFFGSSNLQIYAWTDDPLTYFSIPLGKVRLFIPGDQEDETRLREYIDTFKGKLNHAPAKDHGERIDFKYRLDNEAVSSASDFKNNEGAIQLRVHN</sequence>
<dbReference type="OrthoDB" id="5386278at2759"/>
<dbReference type="KEGG" id="bfu:BCIN_13g04740"/>
<proteinExistence type="predicted"/>
<evidence type="ECO:0000313" key="2">
    <source>
        <dbReference type="Proteomes" id="UP000001798"/>
    </source>
</evidence>
<dbReference type="Proteomes" id="UP000001798">
    <property type="component" value="Chromosome 13"/>
</dbReference>
<reference evidence="1 2" key="2">
    <citation type="journal article" date="2012" name="Eukaryot. Cell">
        <title>Genome update of Botrytis cinerea strains B05.10 and T4.</title>
        <authorList>
            <person name="Staats M."/>
            <person name="van Kan J.A."/>
        </authorList>
    </citation>
    <scope>NUCLEOTIDE SEQUENCE [LARGE SCALE GENOMIC DNA]</scope>
    <source>
        <strain evidence="1 2">B05.10</strain>
    </source>
</reference>
<protein>
    <submittedName>
        <fullName evidence="1">Uncharacterized protein</fullName>
    </submittedName>
</protein>
<keyword evidence="2" id="KW-1185">Reference proteome</keyword>
<dbReference type="VEuPathDB" id="FungiDB:Bcin13g04740"/>
<gene>
    <name evidence="1" type="ORF">BCIN_13g04740</name>
</gene>
<name>A0A384K1C5_BOTFB</name>
<accession>A0A384K1C5</accession>
<dbReference type="EMBL" id="CP009817">
    <property type="protein sequence ID" value="ATZ56639.1"/>
    <property type="molecule type" value="Genomic_DNA"/>
</dbReference>
<dbReference type="AlphaFoldDB" id="A0A384K1C5"/>
<reference evidence="1 2" key="3">
    <citation type="journal article" date="2017" name="Mol. Plant Pathol.">
        <title>A gapless genome sequence of the fungus Botrytis cinerea.</title>
        <authorList>
            <person name="Van Kan J.A."/>
            <person name="Stassen J.H."/>
            <person name="Mosbach A."/>
            <person name="Van Der Lee T.A."/>
            <person name="Faino L."/>
            <person name="Farmer A.D."/>
            <person name="Papasotiriou D.G."/>
            <person name="Zhou S."/>
            <person name="Seidl M.F."/>
            <person name="Cottam E."/>
            <person name="Edel D."/>
            <person name="Hahn M."/>
            <person name="Schwartz D.C."/>
            <person name="Dietrich R.A."/>
            <person name="Widdison S."/>
            <person name="Scalliet G."/>
        </authorList>
    </citation>
    <scope>NUCLEOTIDE SEQUENCE [LARGE SCALE GENOMIC DNA]</scope>
    <source>
        <strain evidence="1 2">B05.10</strain>
    </source>
</reference>
<evidence type="ECO:0000313" key="1">
    <source>
        <dbReference type="EMBL" id="ATZ56639.1"/>
    </source>
</evidence>
<organism evidence="1 2">
    <name type="scientific">Botryotinia fuckeliana (strain B05.10)</name>
    <name type="common">Noble rot fungus</name>
    <name type="synonym">Botrytis cinerea</name>
    <dbReference type="NCBI Taxonomy" id="332648"/>
    <lineage>
        <taxon>Eukaryota</taxon>
        <taxon>Fungi</taxon>
        <taxon>Dikarya</taxon>
        <taxon>Ascomycota</taxon>
        <taxon>Pezizomycotina</taxon>
        <taxon>Leotiomycetes</taxon>
        <taxon>Helotiales</taxon>
        <taxon>Sclerotiniaceae</taxon>
        <taxon>Botrytis</taxon>
    </lineage>
</organism>
<dbReference type="RefSeq" id="XP_024552663.1">
    <property type="nucleotide sequence ID" value="XM_024696850.1"/>
</dbReference>
<dbReference type="GeneID" id="5427492"/>